<sequence>MTWDETYPENFFGASTGSLLIKNLRGVVSGRLGEGLKEVESLRIVDGRITEIGGSIDVQANVVIDAKGAVALPGLFDTHTHFSIGDFNPKQNTVGFIESYMHGGVTSMMSAGEVHFPGRPMDRFGVKAVAVAANRSFTNNRPGGVRIHGGSLMTGPYMEREDYADLAAQGIWLMKVGFGGFNTPKDAVPHVRWAQEAGFVVMSHSGGASSVPGVAPITVDDLIAMAPDIAGHINGGTTSLPEEDVRHLMEESTAALQLVQAGNLSASLNIQRMAAENGALDRVILGSDTPSGTGVMPLAIIKTIAELSSIGGVPATDVIAYATSNAAKVLRREEGILEENRPADIVLVQEPVGGPANHPIEALNRGDITGIAAVIINGQIRALRSRNSPAPIREVEVQPHR</sequence>
<gene>
    <name evidence="2" type="ORF">GCM10023171_15780</name>
</gene>
<dbReference type="RefSeq" id="WP_345185895.1">
    <property type="nucleotide sequence ID" value="NZ_BAABGP010000009.1"/>
</dbReference>
<evidence type="ECO:0000313" key="2">
    <source>
        <dbReference type="EMBL" id="GAA4483762.1"/>
    </source>
</evidence>
<evidence type="ECO:0000313" key="3">
    <source>
        <dbReference type="Proteomes" id="UP001500731"/>
    </source>
</evidence>
<name>A0ABP8PBX2_9MICO</name>
<dbReference type="InterPro" id="IPR032466">
    <property type="entry name" value="Metal_Hydrolase"/>
</dbReference>
<proteinExistence type="predicted"/>
<dbReference type="Proteomes" id="UP001500731">
    <property type="component" value="Unassembled WGS sequence"/>
</dbReference>
<dbReference type="InterPro" id="IPR011059">
    <property type="entry name" value="Metal-dep_hydrolase_composite"/>
</dbReference>
<dbReference type="Pfam" id="PF01979">
    <property type="entry name" value="Amidohydro_1"/>
    <property type="match status" value="1"/>
</dbReference>
<keyword evidence="3" id="KW-1185">Reference proteome</keyword>
<evidence type="ECO:0000259" key="1">
    <source>
        <dbReference type="Pfam" id="PF01979"/>
    </source>
</evidence>
<dbReference type="SUPFAM" id="SSF51556">
    <property type="entry name" value="Metallo-dependent hydrolases"/>
    <property type="match status" value="1"/>
</dbReference>
<feature type="domain" description="Amidohydrolase-related" evidence="1">
    <location>
        <begin position="268"/>
        <end position="380"/>
    </location>
</feature>
<dbReference type="PANTHER" id="PTHR43135">
    <property type="entry name" value="ALPHA-D-RIBOSE 1-METHYLPHOSPHONATE 5-TRIPHOSPHATE DIPHOSPHATASE"/>
    <property type="match status" value="1"/>
</dbReference>
<dbReference type="SUPFAM" id="SSF51338">
    <property type="entry name" value="Composite domain of metallo-dependent hydrolases"/>
    <property type="match status" value="1"/>
</dbReference>
<comment type="caution">
    <text evidence="2">The sequence shown here is derived from an EMBL/GenBank/DDBJ whole genome shotgun (WGS) entry which is preliminary data.</text>
</comment>
<protein>
    <submittedName>
        <fullName evidence="2">Amidohydrolase family protein</fullName>
    </submittedName>
</protein>
<dbReference type="Gene3D" id="3.20.20.140">
    <property type="entry name" value="Metal-dependent hydrolases"/>
    <property type="match status" value="1"/>
</dbReference>
<dbReference type="EMBL" id="BAABGP010000009">
    <property type="protein sequence ID" value="GAA4483762.1"/>
    <property type="molecule type" value="Genomic_DNA"/>
</dbReference>
<accession>A0ABP8PBX2</accession>
<dbReference type="CDD" id="cd01292">
    <property type="entry name" value="metallo-dependent_hydrolases"/>
    <property type="match status" value="1"/>
</dbReference>
<dbReference type="Gene3D" id="2.30.40.10">
    <property type="entry name" value="Urease, subunit C, domain 1"/>
    <property type="match status" value="1"/>
</dbReference>
<dbReference type="InterPro" id="IPR006680">
    <property type="entry name" value="Amidohydro-rel"/>
</dbReference>
<reference evidence="3" key="1">
    <citation type="journal article" date="2019" name="Int. J. Syst. Evol. Microbiol.">
        <title>The Global Catalogue of Microorganisms (GCM) 10K type strain sequencing project: providing services to taxonomists for standard genome sequencing and annotation.</title>
        <authorList>
            <consortium name="The Broad Institute Genomics Platform"/>
            <consortium name="The Broad Institute Genome Sequencing Center for Infectious Disease"/>
            <person name="Wu L."/>
            <person name="Ma J."/>
        </authorList>
    </citation>
    <scope>NUCLEOTIDE SEQUENCE [LARGE SCALE GENOMIC DNA]</scope>
    <source>
        <strain evidence="3">JCM 17839</strain>
    </source>
</reference>
<dbReference type="InterPro" id="IPR051781">
    <property type="entry name" value="Metallo-dep_Hydrolase"/>
</dbReference>
<organism evidence="2 3">
    <name type="scientific">Microbacterium panaciterrae</name>
    <dbReference type="NCBI Taxonomy" id="985759"/>
    <lineage>
        <taxon>Bacteria</taxon>
        <taxon>Bacillati</taxon>
        <taxon>Actinomycetota</taxon>
        <taxon>Actinomycetes</taxon>
        <taxon>Micrococcales</taxon>
        <taxon>Microbacteriaceae</taxon>
        <taxon>Microbacterium</taxon>
    </lineage>
</organism>
<dbReference type="PANTHER" id="PTHR43135:SF3">
    <property type="entry name" value="ALPHA-D-RIBOSE 1-METHYLPHOSPHONATE 5-TRIPHOSPHATE DIPHOSPHATASE"/>
    <property type="match status" value="1"/>
</dbReference>